<dbReference type="GO" id="GO:0007283">
    <property type="term" value="P:spermatogenesis"/>
    <property type="evidence" value="ECO:0007669"/>
    <property type="project" value="UniProtKB-KW"/>
</dbReference>
<evidence type="ECO:0000256" key="7">
    <source>
        <dbReference type="ARBA" id="ARBA00022884"/>
    </source>
</evidence>
<evidence type="ECO:0000313" key="11">
    <source>
        <dbReference type="Proteomes" id="UP000533954"/>
    </source>
</evidence>
<proteinExistence type="predicted"/>
<dbReference type="Gene3D" id="3.30.420.610">
    <property type="entry name" value="LOTUS domain-like"/>
    <property type="match status" value="3"/>
</dbReference>
<dbReference type="InterPro" id="IPR025605">
    <property type="entry name" value="OST-HTH/LOTUS_dom"/>
</dbReference>
<dbReference type="CDD" id="cd09974">
    <property type="entry name" value="LOTUS_3_TDRD7"/>
    <property type="match status" value="1"/>
</dbReference>
<keyword evidence="7" id="KW-0694">RNA-binding</keyword>
<dbReference type="GO" id="GO:0003723">
    <property type="term" value="F:RNA binding"/>
    <property type="evidence" value="ECO:0007669"/>
    <property type="project" value="UniProtKB-KW"/>
</dbReference>
<evidence type="ECO:0000259" key="9">
    <source>
        <dbReference type="PROSITE" id="PS51644"/>
    </source>
</evidence>
<dbReference type="PANTHER" id="PTHR22948:SF14">
    <property type="entry name" value="TUDOR DOMAIN-CONTAINING PROTEIN 7"/>
    <property type="match status" value="1"/>
</dbReference>
<dbReference type="GO" id="GO:0070306">
    <property type="term" value="P:lens fiber cell differentiation"/>
    <property type="evidence" value="ECO:0007669"/>
    <property type="project" value="UniProtKB-ARBA"/>
</dbReference>
<dbReference type="Pfam" id="PF12872">
    <property type="entry name" value="OST-HTH"/>
    <property type="match status" value="2"/>
</dbReference>
<dbReference type="GO" id="GO:0005737">
    <property type="term" value="C:cytoplasm"/>
    <property type="evidence" value="ECO:0007669"/>
    <property type="project" value="UniProtKB-SubCell"/>
</dbReference>
<dbReference type="OrthoDB" id="10034606at2759"/>
<organism evidence="10 11">
    <name type="scientific">Eudromia elegans</name>
    <name type="common">Elegant crested-tinamou</name>
    <dbReference type="NCBI Taxonomy" id="8805"/>
    <lineage>
        <taxon>Eukaryota</taxon>
        <taxon>Metazoa</taxon>
        <taxon>Chordata</taxon>
        <taxon>Craniata</taxon>
        <taxon>Vertebrata</taxon>
        <taxon>Euteleostomi</taxon>
        <taxon>Archelosauria</taxon>
        <taxon>Archosauria</taxon>
        <taxon>Dinosauria</taxon>
        <taxon>Saurischia</taxon>
        <taxon>Theropoda</taxon>
        <taxon>Coelurosauria</taxon>
        <taxon>Aves</taxon>
        <taxon>Palaeognathae</taxon>
        <taxon>Tinamiformes</taxon>
        <taxon>Tinamidae</taxon>
        <taxon>Eudromia</taxon>
    </lineage>
</organism>
<feature type="domain" description="HTH OST-type" evidence="9">
    <location>
        <begin position="240"/>
        <end position="310"/>
    </location>
</feature>
<dbReference type="Pfam" id="PF00567">
    <property type="entry name" value="TUDOR"/>
    <property type="match status" value="3"/>
</dbReference>
<dbReference type="FunFam" id="3.30.420.610:FF:000009">
    <property type="entry name" value="Tudor domain-containing protein 7 isoform X2"/>
    <property type="match status" value="1"/>
</dbReference>
<evidence type="ECO:0000313" key="10">
    <source>
        <dbReference type="EMBL" id="NXA40996.1"/>
    </source>
</evidence>
<dbReference type="Gene3D" id="2.30.30.140">
    <property type="match status" value="3"/>
</dbReference>
<dbReference type="Gene3D" id="2.40.50.90">
    <property type="match status" value="3"/>
</dbReference>
<keyword evidence="4" id="KW-0677">Repeat</keyword>
<evidence type="ECO:0000256" key="1">
    <source>
        <dbReference type="ARBA" id="ARBA00004496"/>
    </source>
</evidence>
<keyword evidence="5" id="KW-0221">Differentiation</keyword>
<feature type="domain" description="HTH OST-type" evidence="9">
    <location>
        <begin position="349"/>
        <end position="418"/>
    </location>
</feature>
<dbReference type="InterPro" id="IPR035437">
    <property type="entry name" value="SNase_OB-fold_sf"/>
</dbReference>
<dbReference type="PANTHER" id="PTHR22948">
    <property type="entry name" value="TUDOR DOMAIN CONTAINING PROTEIN"/>
    <property type="match status" value="1"/>
</dbReference>
<feature type="domain" description="HTH OST-type" evidence="9">
    <location>
        <begin position="3"/>
        <end position="76"/>
    </location>
</feature>
<keyword evidence="3" id="KW-0963">Cytoplasm</keyword>
<dbReference type="SMART" id="SM00333">
    <property type="entry name" value="TUDOR"/>
    <property type="match status" value="3"/>
</dbReference>
<comment type="caution">
    <text evidence="10">The sequence shown here is derived from an EMBL/GenBank/DDBJ whole genome shotgun (WGS) entry which is preliminary data.</text>
</comment>
<protein>
    <recommendedName>
        <fullName evidence="2">Tudor domain-containing protein 7</fullName>
    </recommendedName>
</protein>
<evidence type="ECO:0000256" key="4">
    <source>
        <dbReference type="ARBA" id="ARBA00022737"/>
    </source>
</evidence>
<keyword evidence="11" id="KW-1185">Reference proteome</keyword>
<dbReference type="Proteomes" id="UP000533954">
    <property type="component" value="Unassembled WGS sequence"/>
</dbReference>
<reference evidence="10 11" key="1">
    <citation type="submission" date="2019-09" db="EMBL/GenBank/DDBJ databases">
        <title>Bird 10,000 Genomes (B10K) Project - Family phase.</title>
        <authorList>
            <person name="Zhang G."/>
        </authorList>
    </citation>
    <scope>NUCLEOTIDE SEQUENCE [LARGE SCALE GENOMIC DNA]</scope>
    <source>
        <strain evidence="10">B10K-LSUMZ-16893</strain>
    </source>
</reference>
<dbReference type="AlphaFoldDB" id="A0A7K7VK68"/>
<dbReference type="EMBL" id="VZSX01000153">
    <property type="protein sequence ID" value="NXA40996.1"/>
    <property type="molecule type" value="Genomic_DNA"/>
</dbReference>
<dbReference type="InterPro" id="IPR041966">
    <property type="entry name" value="LOTUS-like"/>
</dbReference>
<comment type="subcellular location">
    <subcellularLocation>
        <location evidence="1">Cytoplasm</location>
    </subcellularLocation>
</comment>
<accession>A0A7K7VK68</accession>
<keyword evidence="6" id="KW-0744">Spermatogenesis</keyword>
<dbReference type="FunFam" id="3.30.420.610:FF:000008">
    <property type="entry name" value="Tudor domain-containing protein 7"/>
    <property type="match status" value="1"/>
</dbReference>
<dbReference type="InterPro" id="IPR002999">
    <property type="entry name" value="Tudor"/>
</dbReference>
<name>A0A7K7VK68_EUDEL</name>
<evidence type="ECO:0000256" key="3">
    <source>
        <dbReference type="ARBA" id="ARBA00022490"/>
    </source>
</evidence>
<feature type="non-terminal residue" evidence="10">
    <location>
        <position position="1"/>
    </location>
</feature>
<evidence type="ECO:0000256" key="5">
    <source>
        <dbReference type="ARBA" id="ARBA00022782"/>
    </source>
</evidence>
<gene>
    <name evidence="10" type="primary">Tdrd7</name>
    <name evidence="10" type="ORF">EUDELE_R05083</name>
</gene>
<dbReference type="SUPFAM" id="SSF63748">
    <property type="entry name" value="Tudor/PWWP/MBT"/>
    <property type="match status" value="3"/>
</dbReference>
<feature type="non-terminal residue" evidence="10">
    <location>
        <position position="1109"/>
    </location>
</feature>
<feature type="domain" description="Tudor" evidence="8">
    <location>
        <begin position="715"/>
        <end position="772"/>
    </location>
</feature>
<dbReference type="CDD" id="cd09973">
    <property type="entry name" value="LOTUS_2_TDRD7"/>
    <property type="match status" value="1"/>
</dbReference>
<dbReference type="PROSITE" id="PS51644">
    <property type="entry name" value="HTH_OST"/>
    <property type="match status" value="3"/>
</dbReference>
<dbReference type="InterPro" id="IPR037978">
    <property type="entry name" value="TDRD7_LOTUS_3"/>
</dbReference>
<evidence type="ECO:0000259" key="8">
    <source>
        <dbReference type="PROSITE" id="PS50304"/>
    </source>
</evidence>
<evidence type="ECO:0000256" key="2">
    <source>
        <dbReference type="ARBA" id="ARBA00013425"/>
    </source>
</evidence>
<dbReference type="PROSITE" id="PS50304">
    <property type="entry name" value="TUDOR"/>
    <property type="match status" value="1"/>
</dbReference>
<evidence type="ECO:0000256" key="6">
    <source>
        <dbReference type="ARBA" id="ARBA00022871"/>
    </source>
</evidence>
<sequence>MLEADLVAKMLRAVLHSHKNGILLAQLQNEYKSLTGDCIPFQHLGYGTLERYLGSIPGVVRLEEGKAGEITCHAVACTETVRIAQLVARQRSSKRKVGRQVNCQMRLKNTTPVTLVGKPKGTLRQPRFMSSPEECSKRPVARLQRGRGMAFGVVKPTVESALPALHPAAGSGAPKEIPMQRHVTVINRSVRVRVPEKRLTIPPRFQKELQVHLSRKSSVDLNDNLNASVQETHSGSFTPRTSEIQSRVKEILTRYSNGIWLSKMPQIYQQMYQEELSTSVLRQLEYWPHLCTVEKVCTGDHMDGLLYPAKRIPSSVKSDTEQGKASQNVTSSKVNPLLKPSMETSSASLSSDFKQKVGNILVKYSSGLWANALPKLYQDTYQQKFPDSVLHNLELLSDVCTVDHIADNPKKAILYAKPPKPTNENLNVPGKVQMHDDMKSAAEQQNEESKEQYPENMSVPPLVIPAEESLSVLVVELNNTNEVIIRQVLTSESLSFLVLYVGKDYSSAQERMEDEMKEYYSQNPSVSLVQSVRVGQLAAVHVEEDAWLRAQITSVEDNRIKASSFFEVVEKKYVHKLGKQFYSLPFQAAKCKLAGLEFFCNDPVLIKTVEAQTCSKIFAVEILEKSDIPPLVLYDTSGEDDVNINATCRKALYDKSFELHPQVDAVYTNVRITSVSSDGSLYCQVPSKGMSRVSEILQKIEDCFHYKASEFSVSLPFCGKICLFPYKGKWARVEITLVHSSRTLDVQFLDTGTVASVKVSELREIPSQFLREVIAIPPQVIKCCLADLPLNTGMWTPDAVLWLRDTVLNCPDFSMKVAKLDGSKGTAHVYLFTPENFPDVDRSINRQIINADLWKHQKDVFLSAASGGSSSTKTASEAASALGLSGSGPEKSFADLAKPAIERGGAVPSLDMPPPLPLSKLGKPMDVYISVACHPGHFVVQPWQELHNLEVLMEEMMLYYSMAEERPVNIEKHKLYAAQVENKWYRVIIKGILTNGLLSVYELDYGKHELVSMKKVQPLLNTFRKLPFQAIIAQLAGVKNQQWSEEASVVFRNRVEKKPLVALIQAVNESTNSWDRKIVTYLVDTSLPDTDIWIHDFVSQDLVEFSKVN</sequence>
<dbReference type="InterPro" id="IPR050621">
    <property type="entry name" value="Tudor_domain_containing"/>
</dbReference>